<proteinExistence type="inferred from homology"/>
<dbReference type="InterPro" id="IPR000092">
    <property type="entry name" value="Polyprenyl_synt"/>
</dbReference>
<dbReference type="SUPFAM" id="SSF48576">
    <property type="entry name" value="Terpenoid synthases"/>
    <property type="match status" value="1"/>
</dbReference>
<dbReference type="OrthoDB" id="5778907at2759"/>
<protein>
    <recommendedName>
        <fullName evidence="13">Cytochrome c oxidase subunit 6, mitochondrial</fullName>
    </recommendedName>
    <alternativeName>
        <fullName evidence="14">Cytochrome c oxidase polypeptide VI</fullName>
    </alternativeName>
</protein>
<dbReference type="GO" id="GO:0004659">
    <property type="term" value="F:prenyltransferase activity"/>
    <property type="evidence" value="ECO:0007669"/>
    <property type="project" value="InterPro"/>
</dbReference>
<evidence type="ECO:0000256" key="11">
    <source>
        <dbReference type="ARBA" id="ARBA00023128"/>
    </source>
</evidence>
<dbReference type="Gene3D" id="1.25.40.40">
    <property type="entry name" value="Cytochrome c oxidase, subunit Va/VI"/>
    <property type="match status" value="1"/>
</dbReference>
<dbReference type="GO" id="GO:0046872">
    <property type="term" value="F:metal ion binding"/>
    <property type="evidence" value="ECO:0007669"/>
    <property type="project" value="UniProtKB-KW"/>
</dbReference>
<evidence type="ECO:0000256" key="15">
    <source>
        <dbReference type="RuleBase" id="RU004466"/>
    </source>
</evidence>
<evidence type="ECO:0000256" key="6">
    <source>
        <dbReference type="ARBA" id="ARBA00022723"/>
    </source>
</evidence>
<dbReference type="GO" id="GO:0008299">
    <property type="term" value="P:isoprenoid biosynthetic process"/>
    <property type="evidence" value="ECO:0007669"/>
    <property type="project" value="InterPro"/>
</dbReference>
<dbReference type="EMBL" id="SELW01000553">
    <property type="protein sequence ID" value="TID21188.1"/>
    <property type="molecule type" value="Genomic_DNA"/>
</dbReference>
<dbReference type="InterPro" id="IPR003204">
    <property type="entry name" value="Cyt_c_oxidase_su5A/6"/>
</dbReference>
<comment type="similarity">
    <text evidence="15">Belongs to the FPP/GGPP synthase family.</text>
</comment>
<dbReference type="GO" id="GO:0045277">
    <property type="term" value="C:respiratory chain complex IV"/>
    <property type="evidence" value="ECO:0007669"/>
    <property type="project" value="InterPro"/>
</dbReference>
<evidence type="ECO:0000256" key="10">
    <source>
        <dbReference type="ARBA" id="ARBA00023004"/>
    </source>
</evidence>
<keyword evidence="6" id="KW-0479">Metal-binding</keyword>
<keyword evidence="11" id="KW-0496">Mitochondrion</keyword>
<name>A0A4T0WYM2_9ASCO</name>
<comment type="similarity">
    <text evidence="3">Belongs to the cytochrome c oxidase subunit 5A family.</text>
</comment>
<dbReference type="InterPro" id="IPR033749">
    <property type="entry name" value="Polyprenyl_synt_CS"/>
</dbReference>
<dbReference type="PROSITE" id="PS00723">
    <property type="entry name" value="POLYPRENYL_SYNTHASE_1"/>
    <property type="match status" value="1"/>
</dbReference>
<dbReference type="CDD" id="cd00923">
    <property type="entry name" value="Cyt_c_Oxidase_Va"/>
    <property type="match status" value="1"/>
</dbReference>
<evidence type="ECO:0000256" key="5">
    <source>
        <dbReference type="ARBA" id="ARBA00022679"/>
    </source>
</evidence>
<evidence type="ECO:0000256" key="7">
    <source>
        <dbReference type="ARBA" id="ARBA00022792"/>
    </source>
</evidence>
<keyword evidence="12" id="KW-0472">Membrane</keyword>
<dbReference type="UniPathway" id="UPA00705"/>
<keyword evidence="9" id="KW-0809">Transit peptide</keyword>
<dbReference type="AlphaFoldDB" id="A0A4T0WYM2"/>
<evidence type="ECO:0000313" key="16">
    <source>
        <dbReference type="EMBL" id="TID21188.1"/>
    </source>
</evidence>
<evidence type="ECO:0000256" key="4">
    <source>
        <dbReference type="ARBA" id="ARBA00022617"/>
    </source>
</evidence>
<evidence type="ECO:0000256" key="13">
    <source>
        <dbReference type="ARBA" id="ARBA00070174"/>
    </source>
</evidence>
<gene>
    <name evidence="16" type="ORF">CANINC_003468</name>
</gene>
<accession>A0A4T0WYM2</accession>
<comment type="pathway">
    <text evidence="2">Energy metabolism; oxidative phosphorylation.</text>
</comment>
<dbReference type="FunFam" id="1.25.40.40:FF:000001">
    <property type="entry name" value="Cytochrome c oxidase subunit VI"/>
    <property type="match status" value="1"/>
</dbReference>
<dbReference type="Proteomes" id="UP000307173">
    <property type="component" value="Unassembled WGS sequence"/>
</dbReference>
<keyword evidence="17" id="KW-1185">Reference proteome</keyword>
<dbReference type="SFLD" id="SFLDS00005">
    <property type="entry name" value="Isoprenoid_Synthase_Type_I"/>
    <property type="match status" value="1"/>
</dbReference>
<dbReference type="Pfam" id="PF00348">
    <property type="entry name" value="polyprenyl_synt"/>
    <property type="match status" value="1"/>
</dbReference>
<keyword evidence="8" id="KW-0460">Magnesium</keyword>
<evidence type="ECO:0000256" key="12">
    <source>
        <dbReference type="ARBA" id="ARBA00023136"/>
    </source>
</evidence>
<reference evidence="16 17" key="1">
    <citation type="journal article" date="2019" name="Front. Genet.">
        <title>Whole-Genome Sequencing of the Opportunistic Yeast Pathogen Candida inconspicua Uncovers Its Hybrid Origin.</title>
        <authorList>
            <person name="Mixao V."/>
            <person name="Hansen A.P."/>
            <person name="Saus E."/>
            <person name="Boekhout T."/>
            <person name="Lass-Florl C."/>
            <person name="Gabaldon T."/>
        </authorList>
    </citation>
    <scope>NUCLEOTIDE SEQUENCE [LARGE SCALE GENOMIC DNA]</scope>
    <source>
        <strain evidence="16 17">CBS 180</strain>
    </source>
</reference>
<comment type="caution">
    <text evidence="16">The sequence shown here is derived from an EMBL/GenBank/DDBJ whole genome shotgun (WGS) entry which is preliminary data.</text>
</comment>
<dbReference type="Gene3D" id="1.10.600.10">
    <property type="entry name" value="Farnesyl Diphosphate Synthase"/>
    <property type="match status" value="1"/>
</dbReference>
<dbReference type="SUPFAM" id="SSF48479">
    <property type="entry name" value="Cytochrome c oxidase subunit E"/>
    <property type="match status" value="1"/>
</dbReference>
<sequence>MDVACLVEPFTYLRENSKGKGFRNELLSCFNDIYQLNEEYLKGVQEVIDILHNSSLLIDDIEDGSHVRRGKKCAHEVYGIPSTINAGNLMYFEAMRKLLELGGREDKTAVQLSRIFADSMVKLHIGQGKELYWREHFVCPKEEEYLDMAIGKTGELFKLSVRIMASLSSREDMNNATRILEDICDVLGKYYQIENDIKGLTTGDLSEGKFTYPILVAVHSGAVTVEQIHGCSLGRNQTPVLSAIIAAGGLVRSRDTLRRLGDELTLLLRRADTTAQKSFALMCMGRQNIRAATALPARQQLINKSFNIAAIRNYSGHHEESFEEFSTRYEKEFDEAYDLFEVQRVLNNCFSYDLVPSPSVIEHALRACRRVNDYATAVRVFEGLKFKVENKEQYQAYLEELKPVKEELGIDLKEELFEN</sequence>
<dbReference type="STRING" id="52247.A0A4T0WYM2"/>
<dbReference type="Pfam" id="PF02284">
    <property type="entry name" value="COX5A"/>
    <property type="match status" value="1"/>
</dbReference>
<evidence type="ECO:0000256" key="3">
    <source>
        <dbReference type="ARBA" id="ARBA00007972"/>
    </source>
</evidence>
<evidence type="ECO:0000313" key="17">
    <source>
        <dbReference type="Proteomes" id="UP000307173"/>
    </source>
</evidence>
<keyword evidence="4" id="KW-0349">Heme</keyword>
<evidence type="ECO:0000256" key="14">
    <source>
        <dbReference type="ARBA" id="ARBA00082700"/>
    </source>
</evidence>
<evidence type="ECO:0000256" key="2">
    <source>
        <dbReference type="ARBA" id="ARBA00004673"/>
    </source>
</evidence>
<dbReference type="GO" id="GO:0006123">
    <property type="term" value="P:mitochondrial electron transport, cytochrome c to oxygen"/>
    <property type="evidence" value="ECO:0007669"/>
    <property type="project" value="InterPro"/>
</dbReference>
<dbReference type="PANTHER" id="PTHR12001">
    <property type="entry name" value="GERANYLGERANYL PYROPHOSPHATE SYNTHASE"/>
    <property type="match status" value="1"/>
</dbReference>
<evidence type="ECO:0000256" key="8">
    <source>
        <dbReference type="ARBA" id="ARBA00022842"/>
    </source>
</evidence>
<keyword evidence="5 15" id="KW-0808">Transferase</keyword>
<evidence type="ECO:0000256" key="1">
    <source>
        <dbReference type="ARBA" id="ARBA00004443"/>
    </source>
</evidence>
<dbReference type="PANTHER" id="PTHR12001:SF44">
    <property type="entry name" value="GERANYLGERANYL PYROPHOSPHATE SYNTHASE"/>
    <property type="match status" value="1"/>
</dbReference>
<dbReference type="InterPro" id="IPR036545">
    <property type="entry name" value="Cyt_c_oxidase_su5A/6_sf"/>
</dbReference>
<dbReference type="InterPro" id="IPR008949">
    <property type="entry name" value="Isoprenoid_synthase_dom_sf"/>
</dbReference>
<comment type="subcellular location">
    <subcellularLocation>
        <location evidence="1">Mitochondrion inner membrane</location>
        <topology evidence="1">Peripheral membrane protein</topology>
        <orientation evidence="1">Matrix side</orientation>
    </subcellularLocation>
</comment>
<evidence type="ECO:0000256" key="9">
    <source>
        <dbReference type="ARBA" id="ARBA00022946"/>
    </source>
</evidence>
<dbReference type="GO" id="GO:0005743">
    <property type="term" value="C:mitochondrial inner membrane"/>
    <property type="evidence" value="ECO:0007669"/>
    <property type="project" value="UniProtKB-SubCell"/>
</dbReference>
<keyword evidence="10" id="KW-0408">Iron</keyword>
<keyword evidence="7" id="KW-0999">Mitochondrion inner membrane</keyword>
<organism evidence="16 17">
    <name type="scientific">Pichia inconspicua</name>
    <dbReference type="NCBI Taxonomy" id="52247"/>
    <lineage>
        <taxon>Eukaryota</taxon>
        <taxon>Fungi</taxon>
        <taxon>Dikarya</taxon>
        <taxon>Ascomycota</taxon>
        <taxon>Saccharomycotina</taxon>
        <taxon>Pichiomycetes</taxon>
        <taxon>Pichiales</taxon>
        <taxon>Pichiaceae</taxon>
        <taxon>Pichia</taxon>
    </lineage>
</organism>